<feature type="compositionally biased region" description="Low complexity" evidence="1">
    <location>
        <begin position="196"/>
        <end position="218"/>
    </location>
</feature>
<evidence type="ECO:0000256" key="1">
    <source>
        <dbReference type="SAM" id="MobiDB-lite"/>
    </source>
</evidence>
<reference evidence="2" key="1">
    <citation type="submission" date="2019-10" db="EMBL/GenBank/DDBJ databases">
        <authorList>
            <person name="Nor Muhammad N."/>
        </authorList>
    </citation>
    <scope>NUCLEOTIDE SEQUENCE</scope>
</reference>
<proteinExistence type="predicted"/>
<dbReference type="AlphaFoldDB" id="A0A5K1JVN6"/>
<gene>
    <name evidence="2" type="primary">Q9HWG3</name>
</gene>
<name>A0A5K1JVN6_9APHY</name>
<organism evidence="2">
    <name type="scientific">Ganoderma boninense</name>
    <dbReference type="NCBI Taxonomy" id="34458"/>
    <lineage>
        <taxon>Eukaryota</taxon>
        <taxon>Fungi</taxon>
        <taxon>Dikarya</taxon>
        <taxon>Basidiomycota</taxon>
        <taxon>Agaricomycotina</taxon>
        <taxon>Agaricomycetes</taxon>
        <taxon>Polyporales</taxon>
        <taxon>Polyporaceae</taxon>
        <taxon>Ganoderma</taxon>
    </lineage>
</organism>
<sequence length="218" mass="23619">MSFFVSGSPGEIEGLVEAGVDIGTVKVPPDMRKLLDELADIEGISERLKSEILQDEDARKTLFMLGLERNLKKLVGAAEKALLALTERDALATLVRQEQREKEKGRGRNSLPRRPTAFAFDQLDQKRHDAAATYLTHTVRAHSEPRTNGPRPPVEGIPRTGSETSVRGPKGHEHRFFLSSAVSRVSGRSMGRDRSASSSSSLSDVDVSDSSSVGPSGG</sequence>
<accession>A0A5K1JVN6</accession>
<dbReference type="EMBL" id="LR725258">
    <property type="protein sequence ID" value="VWO95966.1"/>
    <property type="molecule type" value="Genomic_DNA"/>
</dbReference>
<protein>
    <submittedName>
        <fullName evidence="2">Pyochelin biosynthesis protein PchD</fullName>
    </submittedName>
</protein>
<feature type="region of interest" description="Disordered" evidence="1">
    <location>
        <begin position="97"/>
        <end position="120"/>
    </location>
</feature>
<evidence type="ECO:0000313" key="2">
    <source>
        <dbReference type="EMBL" id="VWO95966.1"/>
    </source>
</evidence>
<feature type="region of interest" description="Disordered" evidence="1">
    <location>
        <begin position="137"/>
        <end position="218"/>
    </location>
</feature>
<feature type="compositionally biased region" description="Basic and acidic residues" evidence="1">
    <location>
        <begin position="97"/>
        <end position="106"/>
    </location>
</feature>